<accession>A0A6V7H391</accession>
<reference evidence="1" key="1">
    <citation type="submission" date="2020-07" db="EMBL/GenBank/DDBJ databases">
        <authorList>
            <person name="Nazaruddin N."/>
        </authorList>
    </citation>
    <scope>NUCLEOTIDE SEQUENCE</scope>
</reference>
<dbReference type="Proteomes" id="UP000752696">
    <property type="component" value="Unassembled WGS sequence"/>
</dbReference>
<organism evidence="1 2">
    <name type="scientific">Heterotrigona itama</name>
    <dbReference type="NCBI Taxonomy" id="395501"/>
    <lineage>
        <taxon>Eukaryota</taxon>
        <taxon>Metazoa</taxon>
        <taxon>Ecdysozoa</taxon>
        <taxon>Arthropoda</taxon>
        <taxon>Hexapoda</taxon>
        <taxon>Insecta</taxon>
        <taxon>Pterygota</taxon>
        <taxon>Neoptera</taxon>
        <taxon>Endopterygota</taxon>
        <taxon>Hymenoptera</taxon>
        <taxon>Apocrita</taxon>
        <taxon>Aculeata</taxon>
        <taxon>Apoidea</taxon>
        <taxon>Anthophila</taxon>
        <taxon>Apidae</taxon>
        <taxon>Heterotrigona</taxon>
    </lineage>
</organism>
<sequence>RNETFVALTCVRTHGFIMHACTPFHASNQLVVGKKL</sequence>
<feature type="non-terminal residue" evidence="1">
    <location>
        <position position="1"/>
    </location>
</feature>
<evidence type="ECO:0000313" key="2">
    <source>
        <dbReference type="Proteomes" id="UP000752696"/>
    </source>
</evidence>
<dbReference type="EMBL" id="CAJDYZ010006762">
    <property type="protein sequence ID" value="CAD1473639.1"/>
    <property type="molecule type" value="Genomic_DNA"/>
</dbReference>
<proteinExistence type="predicted"/>
<comment type="caution">
    <text evidence="1">The sequence shown here is derived from an EMBL/GenBank/DDBJ whole genome shotgun (WGS) entry which is preliminary data.</text>
</comment>
<keyword evidence="2" id="KW-1185">Reference proteome</keyword>
<gene>
    <name evidence="1" type="ORF">MHI_LOCUS402565</name>
</gene>
<name>A0A6V7H391_9HYME</name>
<protein>
    <submittedName>
        <fullName evidence="1">Uncharacterized protein</fullName>
    </submittedName>
</protein>
<dbReference type="AlphaFoldDB" id="A0A6V7H391"/>
<evidence type="ECO:0000313" key="1">
    <source>
        <dbReference type="EMBL" id="CAD1473639.1"/>
    </source>
</evidence>